<evidence type="ECO:0000256" key="6">
    <source>
        <dbReference type="ARBA" id="ARBA00047942"/>
    </source>
</evidence>
<evidence type="ECO:0000256" key="2">
    <source>
        <dbReference type="ARBA" id="ARBA00011900"/>
    </source>
</evidence>
<dbReference type="AlphaFoldDB" id="D4MKG4"/>
<dbReference type="EMBL" id="FP929059">
    <property type="protein sequence ID" value="CBL34247.1"/>
    <property type="molecule type" value="Genomic_DNA"/>
</dbReference>
<dbReference type="GO" id="GO:0032259">
    <property type="term" value="P:methylation"/>
    <property type="evidence" value="ECO:0007669"/>
    <property type="project" value="UniProtKB-KW"/>
</dbReference>
<dbReference type="SUPFAM" id="SSF53335">
    <property type="entry name" value="S-adenosyl-L-methionine-dependent methyltransferases"/>
    <property type="match status" value="1"/>
</dbReference>
<evidence type="ECO:0000256" key="1">
    <source>
        <dbReference type="ARBA" id="ARBA00006594"/>
    </source>
</evidence>
<accession>D4MKG4</accession>
<name>D4MKG4_9FIRM</name>
<dbReference type="InterPro" id="IPR029063">
    <property type="entry name" value="SAM-dependent_MTases_sf"/>
</dbReference>
<dbReference type="GO" id="GO:1904047">
    <property type="term" value="F:S-adenosyl-L-methionine binding"/>
    <property type="evidence" value="ECO:0007669"/>
    <property type="project" value="TreeGrafter"/>
</dbReference>
<gene>
    <name evidence="7" type="ORF">ES1_12440</name>
</gene>
<dbReference type="EC" id="2.1.1.72" evidence="2"/>
<dbReference type="GO" id="GO:0006298">
    <property type="term" value="P:mismatch repair"/>
    <property type="evidence" value="ECO:0007669"/>
    <property type="project" value="TreeGrafter"/>
</dbReference>
<protein>
    <recommendedName>
        <fullName evidence="2">site-specific DNA-methyltransferase (adenine-specific)</fullName>
        <ecNumber evidence="2">2.1.1.72</ecNumber>
    </recommendedName>
</protein>
<dbReference type="BioCyc" id="ESIR717961:G136L-1019-MONOMER"/>
<keyword evidence="3 7" id="KW-0489">Methyltransferase</keyword>
<evidence type="ECO:0000256" key="5">
    <source>
        <dbReference type="ARBA" id="ARBA00022691"/>
    </source>
</evidence>
<comment type="similarity">
    <text evidence="1">Belongs to the N(4)/N(6)-methyltransferase family.</text>
</comment>
<proteinExistence type="inferred from homology"/>
<dbReference type="KEGG" id="esr:ES1_12440"/>
<dbReference type="Pfam" id="PF02086">
    <property type="entry name" value="MethyltransfD12"/>
    <property type="match status" value="1"/>
</dbReference>
<dbReference type="Proteomes" id="UP000007050">
    <property type="component" value="Chromosome"/>
</dbReference>
<sequence length="156" mass="18589">MIKREQIMAKPFLKWAGGKKWFVNQERDRLLLDFNRYIEPFLGGGSVFFYINPQQAILSDINAELVNAYICLRDEFESVYKKLHIHQIHNSEEYYYIIRDRQTRTNATSAARTIYLNKACFNGVYRVNRDGKFNVPYGKVKTSYLIEMLYRNRLLL</sequence>
<dbReference type="NCBIfam" id="TIGR00571">
    <property type="entry name" value="dam"/>
    <property type="match status" value="1"/>
</dbReference>
<dbReference type="InterPro" id="IPR012327">
    <property type="entry name" value="MeTrfase_D12"/>
</dbReference>
<dbReference type="PANTHER" id="PTHR30481:SF3">
    <property type="entry name" value="DNA ADENINE METHYLASE"/>
    <property type="match status" value="1"/>
</dbReference>
<dbReference type="REBASE" id="32101">
    <property type="entry name" value="M.EsiVORF12440P"/>
</dbReference>
<dbReference type="PANTHER" id="PTHR30481">
    <property type="entry name" value="DNA ADENINE METHYLASE"/>
    <property type="match status" value="1"/>
</dbReference>
<dbReference type="PRINTS" id="PR00505">
    <property type="entry name" value="D12N6MTFRASE"/>
</dbReference>
<evidence type="ECO:0000256" key="4">
    <source>
        <dbReference type="ARBA" id="ARBA00022679"/>
    </source>
</evidence>
<organism evidence="7 8">
    <name type="scientific">[Eubacterium] siraeum V10Sc8a</name>
    <dbReference type="NCBI Taxonomy" id="717961"/>
    <lineage>
        <taxon>Bacteria</taxon>
        <taxon>Bacillati</taxon>
        <taxon>Bacillota</taxon>
        <taxon>Clostridia</taxon>
        <taxon>Eubacteriales</taxon>
        <taxon>Oscillospiraceae</taxon>
        <taxon>Oscillospiraceae incertae sedis</taxon>
    </lineage>
</organism>
<evidence type="ECO:0000256" key="3">
    <source>
        <dbReference type="ARBA" id="ARBA00022603"/>
    </source>
</evidence>
<dbReference type="GO" id="GO:0043565">
    <property type="term" value="F:sequence-specific DNA binding"/>
    <property type="evidence" value="ECO:0007669"/>
    <property type="project" value="TreeGrafter"/>
</dbReference>
<keyword evidence="5" id="KW-0949">S-adenosyl-L-methionine</keyword>
<reference evidence="7 8" key="1">
    <citation type="submission" date="2010-03" db="EMBL/GenBank/DDBJ databases">
        <title>The genome sequence of Eubacterium siraeum V10Sc8a.</title>
        <authorList>
            <consortium name="metaHIT consortium -- http://www.metahit.eu/"/>
            <person name="Pajon A."/>
            <person name="Turner K."/>
            <person name="Parkhill J."/>
            <person name="Duncan S."/>
            <person name="Flint H."/>
        </authorList>
    </citation>
    <scope>NUCLEOTIDE SEQUENCE [LARGE SCALE GENOMIC DNA]</scope>
    <source>
        <strain evidence="7 8">V10Sc8a</strain>
    </source>
</reference>
<dbReference type="GO" id="GO:0009307">
    <property type="term" value="P:DNA restriction-modification system"/>
    <property type="evidence" value="ECO:0007669"/>
    <property type="project" value="InterPro"/>
</dbReference>
<reference evidence="7 8" key="2">
    <citation type="submission" date="2010-03" db="EMBL/GenBank/DDBJ databases">
        <authorList>
            <person name="Pajon A."/>
        </authorList>
    </citation>
    <scope>NUCLEOTIDE SEQUENCE [LARGE SCALE GENOMIC DNA]</scope>
    <source>
        <strain evidence="7 8">V10Sc8a</strain>
    </source>
</reference>
<dbReference type="InterPro" id="IPR023095">
    <property type="entry name" value="Ade_MeTrfase_dom_2"/>
</dbReference>
<dbReference type="Gene3D" id="1.10.1020.10">
    <property type="entry name" value="Adenine-specific Methyltransferase, Domain 2"/>
    <property type="match status" value="1"/>
</dbReference>
<keyword evidence="4" id="KW-0808">Transferase</keyword>
<evidence type="ECO:0000313" key="7">
    <source>
        <dbReference type="EMBL" id="CBL34247.1"/>
    </source>
</evidence>
<evidence type="ECO:0000313" key="8">
    <source>
        <dbReference type="Proteomes" id="UP000007050"/>
    </source>
</evidence>
<dbReference type="HOGENOM" id="CLU_140323_0_0_9"/>
<dbReference type="GO" id="GO:0009007">
    <property type="term" value="F:site-specific DNA-methyltransferase (adenine-specific) activity"/>
    <property type="evidence" value="ECO:0007669"/>
    <property type="project" value="UniProtKB-EC"/>
</dbReference>
<comment type="catalytic activity">
    <reaction evidence="6">
        <text>a 2'-deoxyadenosine in DNA + S-adenosyl-L-methionine = an N(6)-methyl-2'-deoxyadenosine in DNA + S-adenosyl-L-homocysteine + H(+)</text>
        <dbReference type="Rhea" id="RHEA:15197"/>
        <dbReference type="Rhea" id="RHEA-COMP:12418"/>
        <dbReference type="Rhea" id="RHEA-COMP:12419"/>
        <dbReference type="ChEBI" id="CHEBI:15378"/>
        <dbReference type="ChEBI" id="CHEBI:57856"/>
        <dbReference type="ChEBI" id="CHEBI:59789"/>
        <dbReference type="ChEBI" id="CHEBI:90615"/>
        <dbReference type="ChEBI" id="CHEBI:90616"/>
        <dbReference type="EC" id="2.1.1.72"/>
    </reaction>
</comment>